<keyword evidence="14" id="KW-1185">Reference proteome</keyword>
<dbReference type="SUPFAM" id="SSF57716">
    <property type="entry name" value="Glucocorticoid receptor-like (DNA-binding domain)"/>
    <property type="match status" value="1"/>
</dbReference>
<evidence type="ECO:0000256" key="3">
    <source>
        <dbReference type="ARBA" id="ARBA00022737"/>
    </source>
</evidence>
<dbReference type="PROSITE" id="PS51915">
    <property type="entry name" value="ZAD"/>
    <property type="match status" value="1"/>
</dbReference>
<evidence type="ECO:0000256" key="4">
    <source>
        <dbReference type="ARBA" id="ARBA00022771"/>
    </source>
</evidence>
<dbReference type="Gene3D" id="3.30.160.60">
    <property type="entry name" value="Classic Zinc Finger"/>
    <property type="match status" value="7"/>
</dbReference>
<feature type="compositionally biased region" description="Acidic residues" evidence="10">
    <location>
        <begin position="148"/>
        <end position="166"/>
    </location>
</feature>
<evidence type="ECO:0000256" key="1">
    <source>
        <dbReference type="ARBA" id="ARBA00004123"/>
    </source>
</evidence>
<dbReference type="GO" id="GO:0003700">
    <property type="term" value="F:DNA-binding transcription factor activity"/>
    <property type="evidence" value="ECO:0007669"/>
    <property type="project" value="TreeGrafter"/>
</dbReference>
<feature type="domain" description="C2H2-type" evidence="11">
    <location>
        <begin position="446"/>
        <end position="473"/>
    </location>
</feature>
<dbReference type="Pfam" id="PF07776">
    <property type="entry name" value="zf-AD"/>
    <property type="match status" value="1"/>
</dbReference>
<feature type="binding site" evidence="9">
    <location>
        <position position="56"/>
    </location>
    <ligand>
        <name>Zn(2+)</name>
        <dbReference type="ChEBI" id="CHEBI:29105"/>
    </ligand>
</feature>
<evidence type="ECO:0000256" key="9">
    <source>
        <dbReference type="PROSITE-ProRule" id="PRU01263"/>
    </source>
</evidence>
<gene>
    <name evidence="13" type="ORF">RR46_11863</name>
</gene>
<dbReference type="GO" id="GO:0005634">
    <property type="term" value="C:nucleus"/>
    <property type="evidence" value="ECO:0007669"/>
    <property type="project" value="UniProtKB-SubCell"/>
</dbReference>
<dbReference type="SUPFAM" id="SSF57667">
    <property type="entry name" value="beta-beta-alpha zinc fingers"/>
    <property type="match status" value="5"/>
</dbReference>
<sequence>MTMNFEALCRLCAKEDEFTKDLLHESNQNLLKLIKEFVHIVISDNDELPTKICLNCEEKMVEFQLFVLECFKVQNTLKDIHRNLNIKQEHVEVIISPSIKSEVKDELMPEDIVSVINHGPSLDEMAGVIVENENNDDNKDKNYNKYDNDEDDDEEYETDDDDDDEDDEYLEDVSIAELKQIKKKRIKRKSLTEEEAVEFQKVLQKSNIKVKDIVKLKCDVCKESFKSWSALGMHYAKSHKSKPLVFCICGFVIRSKSVLYKHVSDHKIESRKFRTATDSDGDKLDDAKYSSLNVKDFINFVCKHCNKECSSWYTLKAHCQREHNTLPFVNCVCGITLKSKSVLYKHVQDHKNPNFLACDKCPRITKTIEALTKHKMRHVPKSERRFCCTTCNKTFNSRETLKSHERSHIPIEERKVFRCELCDLKFTTRSSAASHKRVVHDKIKSYVCDLCGYACGTNGELRQHRAIHSDDKPYVCRKCSKPFKTYSNLKTHMDTHEETSYACYVCSRVLNSRRTLRKHLLVHEDKCRHVCSYCNKAFKRKQTLKVHMYMHTGDKPLTCKWCDERFAYASTLRSHRLRCHADKMAANHPHAHAHAHTHAPLTTHAPPYDALAHAIHQEFMKNDATGAVPKNEVEAI</sequence>
<dbReference type="Pfam" id="PF13912">
    <property type="entry name" value="zf-C2H2_6"/>
    <property type="match status" value="1"/>
</dbReference>
<feature type="binding site" evidence="9">
    <location>
        <position position="9"/>
    </location>
    <ligand>
        <name>Zn(2+)</name>
        <dbReference type="ChEBI" id="CHEBI:29105"/>
    </ligand>
</feature>
<protein>
    <submittedName>
        <fullName evidence="13">Zinc finger protein 782</fullName>
    </submittedName>
</protein>
<dbReference type="FunFam" id="3.30.160.60:FF:000145">
    <property type="entry name" value="Zinc finger protein 574"/>
    <property type="match status" value="2"/>
</dbReference>
<dbReference type="AlphaFoldDB" id="A0A194PQ43"/>
<dbReference type="GO" id="GO:0000978">
    <property type="term" value="F:RNA polymerase II cis-regulatory region sequence-specific DNA binding"/>
    <property type="evidence" value="ECO:0007669"/>
    <property type="project" value="TreeGrafter"/>
</dbReference>
<feature type="domain" description="C2H2-type" evidence="11">
    <location>
        <begin position="417"/>
        <end position="445"/>
    </location>
</feature>
<keyword evidence="2 9" id="KW-0479">Metal-binding</keyword>
<evidence type="ECO:0000313" key="14">
    <source>
        <dbReference type="Proteomes" id="UP000053268"/>
    </source>
</evidence>
<dbReference type="PANTHER" id="PTHR24390">
    <property type="entry name" value="ZINC FINGER PROTEIN"/>
    <property type="match status" value="1"/>
</dbReference>
<feature type="domain" description="C2H2-type" evidence="11">
    <location>
        <begin position="557"/>
        <end position="585"/>
    </location>
</feature>
<feature type="domain" description="C2H2-type" evidence="11">
    <location>
        <begin position="501"/>
        <end position="528"/>
    </location>
</feature>
<dbReference type="Gene3D" id="3.40.1800.20">
    <property type="match status" value="1"/>
</dbReference>
<feature type="domain" description="C2H2-type" evidence="11">
    <location>
        <begin position="529"/>
        <end position="556"/>
    </location>
</feature>
<dbReference type="Pfam" id="PF12874">
    <property type="entry name" value="zf-met"/>
    <property type="match status" value="2"/>
</dbReference>
<feature type="binding site" evidence="9">
    <location>
        <position position="53"/>
    </location>
    <ligand>
        <name>Zn(2+)</name>
        <dbReference type="ChEBI" id="CHEBI:29105"/>
    </ligand>
</feature>
<keyword evidence="7" id="KW-0539">Nucleus</keyword>
<evidence type="ECO:0000259" key="11">
    <source>
        <dbReference type="PROSITE" id="PS50157"/>
    </source>
</evidence>
<evidence type="ECO:0000256" key="10">
    <source>
        <dbReference type="SAM" id="MobiDB-lite"/>
    </source>
</evidence>
<evidence type="ECO:0000313" key="13">
    <source>
        <dbReference type="EMBL" id="KPI94859.1"/>
    </source>
</evidence>
<comment type="subcellular location">
    <subcellularLocation>
        <location evidence="1">Nucleus</location>
    </subcellularLocation>
</comment>
<evidence type="ECO:0000256" key="7">
    <source>
        <dbReference type="ARBA" id="ARBA00023242"/>
    </source>
</evidence>
<name>A0A194PQ43_PAPXU</name>
<evidence type="ECO:0000256" key="6">
    <source>
        <dbReference type="ARBA" id="ARBA00023125"/>
    </source>
</evidence>
<evidence type="ECO:0000256" key="2">
    <source>
        <dbReference type="ARBA" id="ARBA00022723"/>
    </source>
</evidence>
<dbReference type="GO" id="GO:0006357">
    <property type="term" value="P:regulation of transcription by RNA polymerase II"/>
    <property type="evidence" value="ECO:0007669"/>
    <property type="project" value="TreeGrafter"/>
</dbReference>
<dbReference type="SMART" id="SM00868">
    <property type="entry name" value="zf-AD"/>
    <property type="match status" value="2"/>
</dbReference>
<feature type="compositionally biased region" description="Basic and acidic residues" evidence="10">
    <location>
        <begin position="136"/>
        <end position="147"/>
    </location>
</feature>
<dbReference type="SMART" id="SM00355">
    <property type="entry name" value="ZnF_C2H2"/>
    <property type="match status" value="12"/>
</dbReference>
<feature type="binding site" evidence="9">
    <location>
        <position position="12"/>
    </location>
    <ligand>
        <name>Zn(2+)</name>
        <dbReference type="ChEBI" id="CHEBI:29105"/>
    </ligand>
</feature>
<reference evidence="13 14" key="1">
    <citation type="journal article" date="2015" name="Nat. Commun.">
        <title>Outbred genome sequencing and CRISPR/Cas9 gene editing in butterflies.</title>
        <authorList>
            <person name="Li X."/>
            <person name="Fan D."/>
            <person name="Zhang W."/>
            <person name="Liu G."/>
            <person name="Zhang L."/>
            <person name="Zhao L."/>
            <person name="Fang X."/>
            <person name="Chen L."/>
            <person name="Dong Y."/>
            <person name="Chen Y."/>
            <person name="Ding Y."/>
            <person name="Zhao R."/>
            <person name="Feng M."/>
            <person name="Zhu Y."/>
            <person name="Feng Y."/>
            <person name="Jiang X."/>
            <person name="Zhu D."/>
            <person name="Xiang H."/>
            <person name="Feng X."/>
            <person name="Li S."/>
            <person name="Wang J."/>
            <person name="Zhang G."/>
            <person name="Kronforst M.R."/>
            <person name="Wang W."/>
        </authorList>
    </citation>
    <scope>NUCLEOTIDE SEQUENCE [LARGE SCALE GENOMIC DNA]</scope>
    <source>
        <strain evidence="13">Ya'a_city_454_Px</strain>
        <tissue evidence="13">Whole body</tissue>
    </source>
</reference>
<feature type="domain" description="C2H2-type" evidence="11">
    <location>
        <begin position="386"/>
        <end position="413"/>
    </location>
</feature>
<feature type="domain" description="ZAD" evidence="12">
    <location>
        <begin position="7"/>
        <end position="80"/>
    </location>
</feature>
<dbReference type="EMBL" id="KQ459597">
    <property type="protein sequence ID" value="KPI94859.1"/>
    <property type="molecule type" value="Genomic_DNA"/>
</dbReference>
<evidence type="ECO:0000256" key="5">
    <source>
        <dbReference type="ARBA" id="ARBA00022833"/>
    </source>
</evidence>
<feature type="region of interest" description="Disordered" evidence="10">
    <location>
        <begin position="132"/>
        <end position="166"/>
    </location>
</feature>
<dbReference type="PROSITE" id="PS00028">
    <property type="entry name" value="ZINC_FINGER_C2H2_1"/>
    <property type="match status" value="9"/>
</dbReference>
<feature type="domain" description="C2H2-type" evidence="11">
    <location>
        <begin position="216"/>
        <end position="244"/>
    </location>
</feature>
<dbReference type="PANTHER" id="PTHR24390:SF159">
    <property type="entry name" value="GROWTH FACTOR INDEPENDENT 1 TRANSCRIPTIONAL REPRESSOR"/>
    <property type="match status" value="1"/>
</dbReference>
<dbReference type="STRING" id="66420.A0A194PQ43"/>
<dbReference type="InterPro" id="IPR036236">
    <property type="entry name" value="Znf_C2H2_sf"/>
</dbReference>
<organism evidence="13 14">
    <name type="scientific">Papilio xuthus</name>
    <name type="common">Asian swallowtail butterfly</name>
    <dbReference type="NCBI Taxonomy" id="66420"/>
    <lineage>
        <taxon>Eukaryota</taxon>
        <taxon>Metazoa</taxon>
        <taxon>Ecdysozoa</taxon>
        <taxon>Arthropoda</taxon>
        <taxon>Hexapoda</taxon>
        <taxon>Insecta</taxon>
        <taxon>Pterygota</taxon>
        <taxon>Neoptera</taxon>
        <taxon>Endopterygota</taxon>
        <taxon>Lepidoptera</taxon>
        <taxon>Glossata</taxon>
        <taxon>Ditrysia</taxon>
        <taxon>Papilionoidea</taxon>
        <taxon>Papilionidae</taxon>
        <taxon>Papilioninae</taxon>
        <taxon>Papilio</taxon>
    </lineage>
</organism>
<dbReference type="InterPro" id="IPR013087">
    <property type="entry name" value="Znf_C2H2_type"/>
</dbReference>
<dbReference type="InterPro" id="IPR012934">
    <property type="entry name" value="Znf_AD"/>
</dbReference>
<accession>A0A194PQ43</accession>
<keyword evidence="3" id="KW-0677">Repeat</keyword>
<dbReference type="Proteomes" id="UP000053268">
    <property type="component" value="Unassembled WGS sequence"/>
</dbReference>
<keyword evidence="4 8" id="KW-0863">Zinc-finger</keyword>
<proteinExistence type="predicted"/>
<keyword evidence="6" id="KW-0238">DNA-binding</keyword>
<dbReference type="GO" id="GO:0008270">
    <property type="term" value="F:zinc ion binding"/>
    <property type="evidence" value="ECO:0007669"/>
    <property type="project" value="UniProtKB-UniRule"/>
</dbReference>
<dbReference type="PROSITE" id="PS50157">
    <property type="entry name" value="ZINC_FINGER_C2H2_2"/>
    <property type="match status" value="8"/>
</dbReference>
<evidence type="ECO:0000256" key="8">
    <source>
        <dbReference type="PROSITE-ProRule" id="PRU00042"/>
    </source>
</evidence>
<keyword evidence="5 9" id="KW-0862">Zinc</keyword>
<feature type="domain" description="C2H2-type" evidence="11">
    <location>
        <begin position="474"/>
        <end position="496"/>
    </location>
</feature>
<dbReference type="Pfam" id="PF00096">
    <property type="entry name" value="zf-C2H2"/>
    <property type="match status" value="2"/>
</dbReference>
<evidence type="ECO:0000259" key="12">
    <source>
        <dbReference type="PROSITE" id="PS51915"/>
    </source>
</evidence>